<accession>A0AC61S876</accession>
<sequence>MKISITAILALGVAIQACSPSRQTNNSIVVPSGTTIDNIEQPVVIGTKKQMAYPKAVIYKTNGNFSNNVPITLSADSKKLISFPAPSDITEQTAPIKLSQGYWLDRRGISPNTAFTKFTYRQYAQLKSTPSANELKKAIIPGAIVTEIVQLPYPVGQVTVQQCDSLIS</sequence>
<dbReference type="Proteomes" id="UP000305401">
    <property type="component" value="Unassembled WGS sequence"/>
</dbReference>
<protein>
    <submittedName>
        <fullName evidence="1">Uncharacterized protein</fullName>
    </submittedName>
</protein>
<keyword evidence="2" id="KW-1185">Reference proteome</keyword>
<organism evidence="1 2">
    <name type="scientific">Muribaculum caecicola</name>
    <dbReference type="NCBI Taxonomy" id="3038144"/>
    <lineage>
        <taxon>Bacteria</taxon>
        <taxon>Pseudomonadati</taxon>
        <taxon>Bacteroidota</taxon>
        <taxon>Bacteroidia</taxon>
        <taxon>Bacteroidales</taxon>
        <taxon>Muribaculaceae</taxon>
        <taxon>Muribaculum</taxon>
    </lineage>
</organism>
<gene>
    <name evidence="1" type="ORF">E5990_02390</name>
</gene>
<evidence type="ECO:0000313" key="2">
    <source>
        <dbReference type="Proteomes" id="UP000305401"/>
    </source>
</evidence>
<name>A0AC61S876_9BACT</name>
<comment type="caution">
    <text evidence="1">The sequence shown here is derived from an EMBL/GenBank/DDBJ whole genome shotgun (WGS) entry which is preliminary data.</text>
</comment>
<evidence type="ECO:0000313" key="1">
    <source>
        <dbReference type="EMBL" id="THG54600.1"/>
    </source>
</evidence>
<proteinExistence type="predicted"/>
<reference evidence="1" key="1">
    <citation type="submission" date="2019-04" db="EMBL/GenBank/DDBJ databases">
        <title>Microbes associate with the intestines of laboratory mice.</title>
        <authorList>
            <person name="Navarre W."/>
            <person name="Wong E."/>
            <person name="Huang K.C."/>
            <person name="Tropini C."/>
            <person name="Ng K."/>
            <person name="Yu B."/>
        </authorList>
    </citation>
    <scope>NUCLEOTIDE SEQUENCE</scope>
    <source>
        <strain evidence="1">NM86_A22</strain>
    </source>
</reference>
<dbReference type="EMBL" id="SSTG01000014">
    <property type="protein sequence ID" value="THG54600.1"/>
    <property type="molecule type" value="Genomic_DNA"/>
</dbReference>
<feature type="non-terminal residue" evidence="1">
    <location>
        <position position="168"/>
    </location>
</feature>